<evidence type="ECO:0008006" key="3">
    <source>
        <dbReference type="Google" id="ProtNLM"/>
    </source>
</evidence>
<protein>
    <recommendedName>
        <fullName evidence="3">HNH domain-containing protein</fullName>
    </recommendedName>
</protein>
<keyword evidence="2" id="KW-1185">Reference proteome</keyword>
<sequence>MTSVAGPSAIASGAEFDRKGPWIGMLSVTLDTPAKHYGTCDLCRKETESITKHHLYPRAAAAASGLSFTPEQEKSIAMMCWPCHCIVHRLLRAPVLARFYHSIDTLKTHSGIKAWLKWSQSLSTQHLRSLMISRPDALIKPPKTYKSTPKIQRALDEIWLQNNDTFPKLEPTSKKRTRAWALGRHMKKTFPATLGGGVGKPQLEAAMKTRVEYGEWLE</sequence>
<gene>
    <name evidence="1" type="ORF">B0H16DRAFT_380902</name>
</gene>
<dbReference type="PANTHER" id="PTHR37827:SF1">
    <property type="entry name" value="HNH DOMAIN-CONTAINING PROTEIN"/>
    <property type="match status" value="1"/>
</dbReference>
<name>A0AAD7MJR2_9AGAR</name>
<organism evidence="1 2">
    <name type="scientific">Mycena metata</name>
    <dbReference type="NCBI Taxonomy" id="1033252"/>
    <lineage>
        <taxon>Eukaryota</taxon>
        <taxon>Fungi</taxon>
        <taxon>Dikarya</taxon>
        <taxon>Basidiomycota</taxon>
        <taxon>Agaricomycotina</taxon>
        <taxon>Agaricomycetes</taxon>
        <taxon>Agaricomycetidae</taxon>
        <taxon>Agaricales</taxon>
        <taxon>Marasmiineae</taxon>
        <taxon>Mycenaceae</taxon>
        <taxon>Mycena</taxon>
    </lineage>
</organism>
<accession>A0AAD7MJR2</accession>
<dbReference type="Proteomes" id="UP001215598">
    <property type="component" value="Unassembled WGS sequence"/>
</dbReference>
<evidence type="ECO:0000313" key="1">
    <source>
        <dbReference type="EMBL" id="KAJ7720766.1"/>
    </source>
</evidence>
<evidence type="ECO:0000313" key="2">
    <source>
        <dbReference type="Proteomes" id="UP001215598"/>
    </source>
</evidence>
<dbReference type="PANTHER" id="PTHR37827">
    <property type="entry name" value="TUDOR DOMAIN-CONTAINING PROTEIN"/>
    <property type="match status" value="1"/>
</dbReference>
<dbReference type="AlphaFoldDB" id="A0AAD7MJR2"/>
<comment type="caution">
    <text evidence="1">The sequence shown here is derived from an EMBL/GenBank/DDBJ whole genome shotgun (WGS) entry which is preliminary data.</text>
</comment>
<reference evidence="1" key="1">
    <citation type="submission" date="2023-03" db="EMBL/GenBank/DDBJ databases">
        <title>Massive genome expansion in bonnet fungi (Mycena s.s.) driven by repeated elements and novel gene families across ecological guilds.</title>
        <authorList>
            <consortium name="Lawrence Berkeley National Laboratory"/>
            <person name="Harder C.B."/>
            <person name="Miyauchi S."/>
            <person name="Viragh M."/>
            <person name="Kuo A."/>
            <person name="Thoen E."/>
            <person name="Andreopoulos B."/>
            <person name="Lu D."/>
            <person name="Skrede I."/>
            <person name="Drula E."/>
            <person name="Henrissat B."/>
            <person name="Morin E."/>
            <person name="Kohler A."/>
            <person name="Barry K."/>
            <person name="LaButti K."/>
            <person name="Morin E."/>
            <person name="Salamov A."/>
            <person name="Lipzen A."/>
            <person name="Mereny Z."/>
            <person name="Hegedus B."/>
            <person name="Baldrian P."/>
            <person name="Stursova M."/>
            <person name="Weitz H."/>
            <person name="Taylor A."/>
            <person name="Grigoriev I.V."/>
            <person name="Nagy L.G."/>
            <person name="Martin F."/>
            <person name="Kauserud H."/>
        </authorList>
    </citation>
    <scope>NUCLEOTIDE SEQUENCE</scope>
    <source>
        <strain evidence="1">CBHHK182m</strain>
    </source>
</reference>
<dbReference type="EMBL" id="JARKIB010000236">
    <property type="protein sequence ID" value="KAJ7720766.1"/>
    <property type="molecule type" value="Genomic_DNA"/>
</dbReference>
<proteinExistence type="predicted"/>